<name>A0A388SD39_9BURK</name>
<comment type="caution">
    <text evidence="3">The sequence shown here is derived from an EMBL/GenBank/DDBJ whole genome shotgun (WGS) entry which is preliminary data.</text>
</comment>
<dbReference type="PANTHER" id="PTHR46268:SF6">
    <property type="entry name" value="UNIVERSAL STRESS PROTEIN UP12"/>
    <property type="match status" value="1"/>
</dbReference>
<dbReference type="Gene3D" id="3.40.50.620">
    <property type="entry name" value="HUPs"/>
    <property type="match status" value="2"/>
</dbReference>
<feature type="domain" description="UspA" evidence="2">
    <location>
        <begin position="2"/>
        <end position="136"/>
    </location>
</feature>
<keyword evidence="4" id="KW-1185">Reference proteome</keyword>
<dbReference type="PRINTS" id="PR01438">
    <property type="entry name" value="UNVRSLSTRESS"/>
</dbReference>
<feature type="domain" description="UspA" evidence="2">
    <location>
        <begin position="148"/>
        <end position="307"/>
    </location>
</feature>
<dbReference type="InterPro" id="IPR014729">
    <property type="entry name" value="Rossmann-like_a/b/a_fold"/>
</dbReference>
<evidence type="ECO:0000313" key="4">
    <source>
        <dbReference type="Proteomes" id="UP000266091"/>
    </source>
</evidence>
<evidence type="ECO:0000313" key="3">
    <source>
        <dbReference type="EMBL" id="GBO94252.1"/>
    </source>
</evidence>
<sequence>MKILFPVDGSEYSVHAAHVIARRAELQNFNPEVCVLNVQKAAELMIPALKLRRSAATNRQSEAAFKKVRDILKNVKTKEKVVIGNPAQVIAEEADREKADLIVMGSRGLSDFAKLFLGSVSTAVLARTTVPVMLIRSEYTSEPGKELKVCVAVDGSPYSEAAARYIVAHREMFGEKPDVRVVTVVDVAEAIAYEYPTDVPLPEIPAEREAAEKNMDEIQQLIPEIEEKGKKEAMSTIRPIFEQANFPVTEVALTGDPGTEIANYAKTEKLDLVIMGTRGRDNVASVILGSVTSRVAADGSVPLLVIPA</sequence>
<protein>
    <submittedName>
        <fullName evidence="3">Universal stress protein</fullName>
    </submittedName>
</protein>
<dbReference type="Proteomes" id="UP000266091">
    <property type="component" value="Unassembled WGS sequence"/>
</dbReference>
<dbReference type="InterPro" id="IPR006016">
    <property type="entry name" value="UspA"/>
</dbReference>
<dbReference type="Pfam" id="PF00582">
    <property type="entry name" value="Usp"/>
    <property type="match status" value="2"/>
</dbReference>
<evidence type="ECO:0000256" key="1">
    <source>
        <dbReference type="ARBA" id="ARBA00008791"/>
    </source>
</evidence>
<dbReference type="AlphaFoldDB" id="A0A388SD39"/>
<evidence type="ECO:0000259" key="2">
    <source>
        <dbReference type="Pfam" id="PF00582"/>
    </source>
</evidence>
<gene>
    <name evidence="3" type="ORF">MESMUL_16060</name>
</gene>
<dbReference type="PANTHER" id="PTHR46268">
    <property type="entry name" value="STRESS RESPONSE PROTEIN NHAX"/>
    <property type="match status" value="1"/>
</dbReference>
<accession>A0A388SD39</accession>
<dbReference type="RefSeq" id="WP_116270488.1">
    <property type="nucleotide sequence ID" value="NZ_BGZJ01000001.1"/>
</dbReference>
<dbReference type="InterPro" id="IPR006015">
    <property type="entry name" value="Universal_stress_UspA"/>
</dbReference>
<reference evidence="3 4" key="1">
    <citation type="journal article" date="2018" name="Int. J. Syst. Evol. Microbiol.">
        <title>Mesosutterella multiformis gen. nov., sp. nov., a member of the family Sutterellaceae and Sutterella megalosphaeroides sp. nov., isolated from human faeces.</title>
        <authorList>
            <person name="Sakamoto M."/>
            <person name="Ikeyama N."/>
            <person name="Kunihiro T."/>
            <person name="Iino T."/>
            <person name="Yuki M."/>
            <person name="Ohkuma M."/>
        </authorList>
    </citation>
    <scope>NUCLEOTIDE SEQUENCE [LARGE SCALE GENOMIC DNA]</scope>
    <source>
        <strain evidence="3 4">4NBBH2</strain>
    </source>
</reference>
<dbReference type="EMBL" id="BGZJ01000001">
    <property type="protein sequence ID" value="GBO94252.1"/>
    <property type="molecule type" value="Genomic_DNA"/>
</dbReference>
<dbReference type="SUPFAM" id="SSF52402">
    <property type="entry name" value="Adenine nucleotide alpha hydrolases-like"/>
    <property type="match status" value="2"/>
</dbReference>
<dbReference type="CDD" id="cd23659">
    <property type="entry name" value="USP_At3g01520-like"/>
    <property type="match status" value="1"/>
</dbReference>
<dbReference type="OrthoDB" id="5512223at2"/>
<proteinExistence type="inferred from homology"/>
<organism evidence="3 4">
    <name type="scientific">Mesosutterella multiformis</name>
    <dbReference type="NCBI Taxonomy" id="2259133"/>
    <lineage>
        <taxon>Bacteria</taxon>
        <taxon>Pseudomonadati</taxon>
        <taxon>Pseudomonadota</taxon>
        <taxon>Betaproteobacteria</taxon>
        <taxon>Burkholderiales</taxon>
        <taxon>Sutterellaceae</taxon>
        <taxon>Mesosutterella</taxon>
    </lineage>
</organism>
<dbReference type="CDD" id="cd00293">
    <property type="entry name" value="USP-like"/>
    <property type="match status" value="1"/>
</dbReference>
<comment type="similarity">
    <text evidence="1">Belongs to the universal stress protein A family.</text>
</comment>